<evidence type="ECO:0000256" key="16">
    <source>
        <dbReference type="SAM" id="SignalP"/>
    </source>
</evidence>
<keyword evidence="10" id="KW-0833">Ubl conjugation pathway</keyword>
<dbReference type="PANTHER" id="PTHR22763">
    <property type="entry name" value="RING ZINC FINGER PROTEIN"/>
    <property type="match status" value="1"/>
</dbReference>
<sequence>MEINGNTLILIVLILYLFFSSPGGNGVSSKYEYNQIEKLKDHLSSEYQTFQKMSFRDNFRNITGLKLSYQDIITNPSINATYPIAGKDYDNWIHNQTYELLPDEIIQKISTKVWNVSDNNLTNFYPPNITSTLMGQINLVSNNEYSQLRMPVPRYFEPATDFAQDDPPEGDSYFTDWPNYGELHNVTFQKGELSIQITHINKVSDTISGYGKKFFNSQDENWKLLRLRIEFFDKLESEKHTMNPIAIYDIRRGRILSMSQSSKFHSLFSLPHYMSVGGGLDKGDDETIFNETKALINDYWNGSNYIDTLTMGDLDTLYDNALSKCEYTVFLQLAPWNQFDKDQMKKIDEELNWPLGRPVNLTKLPPVSIQSGLLYSPDCGVELQFNDASGVRYELKVKTIRSHILLGLLLFAGQIYLLLCQMQHTNTPSSINKISFYSFSMINLVDGSLATLYLIASSVLPELYLPLILSSFSSFILASIFETRYLISIYTSQANERGVSIITLLRGNAENNDEERVTNADIPDDASIGASLYGRFFFSLIIFTFLILSSTSWPRKIRMTFEYICIIILNSYWVPQIFRNVIKGLAPRRERRRNNSPINRRQHQTPLLWKFIIGTTIIRTVPIVYVFTYSSNIFRHHRDPRFVVFLSLWLLFQLSIMYSQDILGARWFLPQHSIPEGYIYFKPVSLAHLAKHEGASKHTADCAICMSEVPVYIEEAEETHNIDQHSYMVTPCDHIFHTDCLENWMGYKLQCPVCRTPLPPI</sequence>
<dbReference type="GO" id="GO:0061630">
    <property type="term" value="F:ubiquitin protein ligase activity"/>
    <property type="evidence" value="ECO:0007669"/>
    <property type="project" value="UniProtKB-EC"/>
</dbReference>
<dbReference type="InterPro" id="IPR013083">
    <property type="entry name" value="Znf_RING/FYVE/PHD"/>
</dbReference>
<dbReference type="GO" id="GO:0043161">
    <property type="term" value="P:proteasome-mediated ubiquitin-dependent protein catabolic process"/>
    <property type="evidence" value="ECO:0007669"/>
    <property type="project" value="TreeGrafter"/>
</dbReference>
<organism evidence="18 19">
    <name type="scientific">Naumovozyma castellii</name>
    <name type="common">Yeast</name>
    <name type="synonym">Saccharomyces castellii</name>
    <dbReference type="NCBI Taxonomy" id="27288"/>
    <lineage>
        <taxon>Eukaryota</taxon>
        <taxon>Fungi</taxon>
        <taxon>Dikarya</taxon>
        <taxon>Ascomycota</taxon>
        <taxon>Saccharomycotina</taxon>
        <taxon>Saccharomycetes</taxon>
        <taxon>Saccharomycetales</taxon>
        <taxon>Saccharomycetaceae</taxon>
        <taxon>Naumovozyma</taxon>
    </lineage>
</organism>
<feature type="transmembrane region" description="Helical" evidence="15">
    <location>
        <begin position="463"/>
        <end position="481"/>
    </location>
</feature>
<dbReference type="FunCoup" id="G0V6E2">
    <property type="interactions" value="50"/>
</dbReference>
<dbReference type="InterPro" id="IPR021319">
    <property type="entry name" value="DUF2921"/>
</dbReference>
<dbReference type="OMA" id="LEGWMRF"/>
<proteinExistence type="predicted"/>
<dbReference type="eggNOG" id="KOG0828">
    <property type="taxonomic scope" value="Eukaryota"/>
</dbReference>
<dbReference type="CDD" id="cd23117">
    <property type="entry name" value="RING-H2_TUL1-like"/>
    <property type="match status" value="1"/>
</dbReference>
<dbReference type="GO" id="GO:0043162">
    <property type="term" value="P:ubiquitin-dependent protein catabolic process via the multivesicular body sorting pathway"/>
    <property type="evidence" value="ECO:0007669"/>
    <property type="project" value="EnsemblFungi"/>
</dbReference>
<dbReference type="Gene3D" id="3.30.40.10">
    <property type="entry name" value="Zinc/RING finger domain, C3HC4 (zinc finger)"/>
    <property type="match status" value="1"/>
</dbReference>
<dbReference type="STRING" id="1064592.G0V6E2"/>
<dbReference type="PROSITE" id="PS50089">
    <property type="entry name" value="ZF_RING_2"/>
    <property type="match status" value="1"/>
</dbReference>
<feature type="signal peptide" evidence="16">
    <location>
        <begin position="1"/>
        <end position="26"/>
    </location>
</feature>
<feature type="transmembrane region" description="Helical" evidence="15">
    <location>
        <begin position="532"/>
        <end position="549"/>
    </location>
</feature>
<keyword evidence="19" id="KW-1185">Reference proteome</keyword>
<accession>G0V6E2</accession>
<protein>
    <recommendedName>
        <fullName evidence="4">RING-type E3 ubiquitin transferase</fullName>
        <ecNumber evidence="4">2.3.2.27</ecNumber>
    </recommendedName>
</protein>
<dbReference type="FunFam" id="3.30.40.10:FF:000626">
    <property type="entry name" value="Transmembrane ubiquitin ligase 1"/>
    <property type="match status" value="1"/>
</dbReference>
<keyword evidence="6 15" id="KW-0812">Transmembrane</keyword>
<name>G0V6E2_NAUCA</name>
<evidence type="ECO:0000256" key="8">
    <source>
        <dbReference type="ARBA" id="ARBA00022729"/>
    </source>
</evidence>
<evidence type="ECO:0000256" key="12">
    <source>
        <dbReference type="ARBA" id="ARBA00022989"/>
    </source>
</evidence>
<evidence type="ECO:0000256" key="5">
    <source>
        <dbReference type="ARBA" id="ARBA00022679"/>
    </source>
</evidence>
<feature type="transmembrane region" description="Helical" evidence="15">
    <location>
        <begin position="607"/>
        <end position="628"/>
    </location>
</feature>
<dbReference type="UniPathway" id="UPA00143"/>
<feature type="transmembrane region" description="Helical" evidence="15">
    <location>
        <begin position="640"/>
        <end position="658"/>
    </location>
</feature>
<dbReference type="Proteomes" id="UP000001640">
    <property type="component" value="Chromosome 1"/>
</dbReference>
<dbReference type="SUPFAM" id="SSF57850">
    <property type="entry name" value="RING/U-box"/>
    <property type="match status" value="1"/>
</dbReference>
<dbReference type="PANTHER" id="PTHR22763:SF162">
    <property type="entry name" value="TRANSMEMBRANE E3 UBIQUITIN-PROTEIN LIGASE 1"/>
    <property type="match status" value="1"/>
</dbReference>
<evidence type="ECO:0000313" key="19">
    <source>
        <dbReference type="Proteomes" id="UP000001640"/>
    </source>
</evidence>
<evidence type="ECO:0000256" key="3">
    <source>
        <dbReference type="ARBA" id="ARBA00004906"/>
    </source>
</evidence>
<keyword evidence="11" id="KW-0862">Zinc</keyword>
<comment type="pathway">
    <text evidence="3">Protein modification; protein ubiquitination.</text>
</comment>
<feature type="transmembrane region" description="Helical" evidence="15">
    <location>
        <begin position="561"/>
        <end position="586"/>
    </location>
</feature>
<dbReference type="Pfam" id="PF11145">
    <property type="entry name" value="DUF2921"/>
    <property type="match status" value="1"/>
</dbReference>
<dbReference type="OrthoDB" id="9984778at2759"/>
<dbReference type="Pfam" id="PF13639">
    <property type="entry name" value="zf-RING_2"/>
    <property type="match status" value="1"/>
</dbReference>
<evidence type="ECO:0000256" key="11">
    <source>
        <dbReference type="ARBA" id="ARBA00022833"/>
    </source>
</evidence>
<dbReference type="RefSeq" id="XP_003673421.1">
    <property type="nucleotide sequence ID" value="XM_003673373.1"/>
</dbReference>
<dbReference type="EMBL" id="HE576752">
    <property type="protein sequence ID" value="CCC67034.1"/>
    <property type="molecule type" value="Genomic_DNA"/>
</dbReference>
<evidence type="ECO:0000256" key="2">
    <source>
        <dbReference type="ARBA" id="ARBA00004127"/>
    </source>
</evidence>
<evidence type="ECO:0000256" key="7">
    <source>
        <dbReference type="ARBA" id="ARBA00022723"/>
    </source>
</evidence>
<keyword evidence="13 15" id="KW-0472">Membrane</keyword>
<dbReference type="HOGENOM" id="CLU_010475_1_0_1"/>
<evidence type="ECO:0000256" key="4">
    <source>
        <dbReference type="ARBA" id="ARBA00012483"/>
    </source>
</evidence>
<feature type="transmembrane region" description="Helical" evidence="15">
    <location>
        <begin position="404"/>
        <end position="422"/>
    </location>
</feature>
<reference evidence="18 19" key="1">
    <citation type="journal article" date="2011" name="Proc. Natl. Acad. Sci. U.S.A.">
        <title>Evolutionary erosion of yeast sex chromosomes by mating-type switching accidents.</title>
        <authorList>
            <person name="Gordon J.L."/>
            <person name="Armisen D."/>
            <person name="Proux-Wera E."/>
            <person name="Oheigeartaigh S.S."/>
            <person name="Byrne K.P."/>
            <person name="Wolfe K.H."/>
        </authorList>
    </citation>
    <scope>NUCLEOTIDE SEQUENCE [LARGE SCALE GENOMIC DNA]</scope>
    <source>
        <strain evidence="19">ATCC 76901 / BCRC 22586 / CBS 4309 / NBRC 1992 / NRRL Y-12630</strain>
    </source>
</reference>
<gene>
    <name evidence="18" type="primary">NCAS0A04760</name>
    <name evidence="18" type="ordered locus">NCAS_0A04760</name>
</gene>
<evidence type="ECO:0000256" key="10">
    <source>
        <dbReference type="ARBA" id="ARBA00022786"/>
    </source>
</evidence>
<keyword evidence="9 14" id="KW-0863">Zinc-finger</keyword>
<feature type="chain" id="PRO_5003410511" description="RING-type E3 ubiquitin transferase" evidence="16">
    <location>
        <begin position="27"/>
        <end position="761"/>
    </location>
</feature>
<keyword evidence="12 15" id="KW-1133">Transmembrane helix</keyword>
<dbReference type="GO" id="GO:0008270">
    <property type="term" value="F:zinc ion binding"/>
    <property type="evidence" value="ECO:0007669"/>
    <property type="project" value="UniProtKB-KW"/>
</dbReference>
<dbReference type="GeneID" id="96900519"/>
<dbReference type="InterPro" id="IPR001841">
    <property type="entry name" value="Znf_RING"/>
</dbReference>
<feature type="transmembrane region" description="Helical" evidence="15">
    <location>
        <begin position="434"/>
        <end position="457"/>
    </location>
</feature>
<dbReference type="GO" id="GO:0044695">
    <property type="term" value="C:Dsc E3 ubiquitin ligase complex"/>
    <property type="evidence" value="ECO:0007669"/>
    <property type="project" value="EnsemblFungi"/>
</dbReference>
<feature type="domain" description="RING-type" evidence="17">
    <location>
        <begin position="702"/>
        <end position="755"/>
    </location>
</feature>
<dbReference type="KEGG" id="ncs:NCAS_0A04760"/>
<dbReference type="InParanoid" id="G0V6E2"/>
<evidence type="ECO:0000256" key="9">
    <source>
        <dbReference type="ARBA" id="ARBA00022771"/>
    </source>
</evidence>
<dbReference type="InterPro" id="IPR050731">
    <property type="entry name" value="HRD1_E3_ubiq-ligases"/>
</dbReference>
<evidence type="ECO:0000256" key="6">
    <source>
        <dbReference type="ARBA" id="ARBA00022692"/>
    </source>
</evidence>
<keyword evidence="7" id="KW-0479">Metal-binding</keyword>
<dbReference type="EC" id="2.3.2.27" evidence="4"/>
<comment type="subcellular location">
    <subcellularLocation>
        <location evidence="2">Endomembrane system</location>
        <topology evidence="2">Multi-pass membrane protein</topology>
    </subcellularLocation>
</comment>
<evidence type="ECO:0000313" key="18">
    <source>
        <dbReference type="EMBL" id="CCC67034.1"/>
    </source>
</evidence>
<dbReference type="GO" id="GO:0005794">
    <property type="term" value="C:Golgi apparatus"/>
    <property type="evidence" value="ECO:0007669"/>
    <property type="project" value="EnsemblFungi"/>
</dbReference>
<evidence type="ECO:0000256" key="13">
    <source>
        <dbReference type="ARBA" id="ARBA00023136"/>
    </source>
</evidence>
<keyword evidence="5" id="KW-0808">Transferase</keyword>
<keyword evidence="8 16" id="KW-0732">Signal</keyword>
<evidence type="ECO:0000256" key="14">
    <source>
        <dbReference type="PROSITE-ProRule" id="PRU00175"/>
    </source>
</evidence>
<dbReference type="GO" id="GO:0140624">
    <property type="term" value="P:EGAD pathway"/>
    <property type="evidence" value="ECO:0007669"/>
    <property type="project" value="EnsemblFungi"/>
</dbReference>
<dbReference type="SMART" id="SM00184">
    <property type="entry name" value="RING"/>
    <property type="match status" value="1"/>
</dbReference>
<evidence type="ECO:0000256" key="15">
    <source>
        <dbReference type="SAM" id="Phobius"/>
    </source>
</evidence>
<evidence type="ECO:0000259" key="17">
    <source>
        <dbReference type="PROSITE" id="PS50089"/>
    </source>
</evidence>
<dbReference type="AlphaFoldDB" id="G0V6E2"/>
<reference key="2">
    <citation type="submission" date="2011-08" db="EMBL/GenBank/DDBJ databases">
        <title>Genome sequence of Naumovozyma castellii.</title>
        <authorList>
            <person name="Gordon J.L."/>
            <person name="Armisen D."/>
            <person name="Proux-Wera E."/>
            <person name="OhEigeartaigh S.S."/>
            <person name="Byrne K.P."/>
            <person name="Wolfe K.H."/>
        </authorList>
    </citation>
    <scope>NUCLEOTIDE SEQUENCE</scope>
    <source>
        <strain>Type strain:CBS 4309</strain>
    </source>
</reference>
<evidence type="ECO:0000256" key="1">
    <source>
        <dbReference type="ARBA" id="ARBA00000900"/>
    </source>
</evidence>
<comment type="catalytic activity">
    <reaction evidence="1">
        <text>S-ubiquitinyl-[E2 ubiquitin-conjugating enzyme]-L-cysteine + [acceptor protein]-L-lysine = [E2 ubiquitin-conjugating enzyme]-L-cysteine + N(6)-ubiquitinyl-[acceptor protein]-L-lysine.</text>
        <dbReference type="EC" id="2.3.2.27"/>
    </reaction>
</comment>
<dbReference type="GO" id="GO:0016567">
    <property type="term" value="P:protein ubiquitination"/>
    <property type="evidence" value="ECO:0007669"/>
    <property type="project" value="UniProtKB-UniPathway"/>
</dbReference>